<name>A0A2P5KC16_9BURK</name>
<gene>
    <name evidence="2" type="ORF">B0O95_104147</name>
</gene>
<dbReference type="Proteomes" id="UP000243096">
    <property type="component" value="Unassembled WGS sequence"/>
</dbReference>
<keyword evidence="3" id="KW-1185">Reference proteome</keyword>
<sequence length="37" mass="4248">MWAPLLPLTNSCQRFDQDRDNLEPVHDPRGGGKLTLR</sequence>
<proteinExistence type="predicted"/>
<feature type="compositionally biased region" description="Basic and acidic residues" evidence="1">
    <location>
        <begin position="16"/>
        <end position="30"/>
    </location>
</feature>
<protein>
    <submittedName>
        <fullName evidence="2">Uncharacterized protein</fullName>
    </submittedName>
</protein>
<organism evidence="2 3">
    <name type="scientific">Mycetohabitans endofungorum</name>
    <dbReference type="NCBI Taxonomy" id="417203"/>
    <lineage>
        <taxon>Bacteria</taxon>
        <taxon>Pseudomonadati</taxon>
        <taxon>Pseudomonadota</taxon>
        <taxon>Betaproteobacteria</taxon>
        <taxon>Burkholderiales</taxon>
        <taxon>Burkholderiaceae</taxon>
        <taxon>Mycetohabitans</taxon>
    </lineage>
</organism>
<accession>A0A2P5KC16</accession>
<reference evidence="2 3" key="1">
    <citation type="submission" date="2018-01" db="EMBL/GenBank/DDBJ databases">
        <title>Genomic Encyclopedia of Type Strains, Phase III (KMG-III): the genomes of soil and plant-associated and newly described type strains.</title>
        <authorList>
            <person name="Whitman W."/>
        </authorList>
    </citation>
    <scope>NUCLEOTIDE SEQUENCE [LARGE SCALE GENOMIC DNA]</scope>
    <source>
        <strain evidence="2 3">HKI456</strain>
    </source>
</reference>
<dbReference type="AlphaFoldDB" id="A0A2P5KC16"/>
<feature type="region of interest" description="Disordered" evidence="1">
    <location>
        <begin position="16"/>
        <end position="37"/>
    </location>
</feature>
<dbReference type="EMBL" id="PRDW01000004">
    <property type="protein sequence ID" value="PPB84195.1"/>
    <property type="molecule type" value="Genomic_DNA"/>
</dbReference>
<evidence type="ECO:0000256" key="1">
    <source>
        <dbReference type="SAM" id="MobiDB-lite"/>
    </source>
</evidence>
<evidence type="ECO:0000313" key="2">
    <source>
        <dbReference type="EMBL" id="PPB84195.1"/>
    </source>
</evidence>
<evidence type="ECO:0000313" key="3">
    <source>
        <dbReference type="Proteomes" id="UP000243096"/>
    </source>
</evidence>
<comment type="caution">
    <text evidence="2">The sequence shown here is derived from an EMBL/GenBank/DDBJ whole genome shotgun (WGS) entry which is preliminary data.</text>
</comment>